<dbReference type="GO" id="GO:0000981">
    <property type="term" value="F:DNA-binding transcription factor activity, RNA polymerase II-specific"/>
    <property type="evidence" value="ECO:0007669"/>
    <property type="project" value="InterPro"/>
</dbReference>
<evidence type="ECO:0000256" key="4">
    <source>
        <dbReference type="ARBA" id="ARBA00023125"/>
    </source>
</evidence>
<reference evidence="10" key="1">
    <citation type="journal article" date="2014" name="Genome Announc.">
        <title>Genome sequence of the pathogenic fungus Sporothrix schenckii (ATCC 58251).</title>
        <authorList>
            <person name="Cuomo C.A."/>
            <person name="Rodriguez-Del Valle N."/>
            <person name="Perez-Sanchez L."/>
            <person name="Abouelleil A."/>
            <person name="Goldberg J."/>
            <person name="Young S."/>
            <person name="Zeng Q."/>
            <person name="Birren B.W."/>
        </authorList>
    </citation>
    <scope>NUCLEOTIDE SEQUENCE [LARGE SCALE GENOMIC DNA]</scope>
    <source>
        <strain evidence="10">ATCC 58251 / de Perez 2211183</strain>
    </source>
</reference>
<evidence type="ECO:0000313" key="9">
    <source>
        <dbReference type="EMBL" id="ERS98800.1"/>
    </source>
</evidence>
<keyword evidence="3" id="KW-0805">Transcription regulation</keyword>
<name>U7PWD5_SPOS1</name>
<evidence type="ECO:0000256" key="1">
    <source>
        <dbReference type="ARBA" id="ARBA00004123"/>
    </source>
</evidence>
<dbReference type="PANTHER" id="PTHR37534">
    <property type="entry name" value="TRANSCRIPTIONAL ACTIVATOR PROTEIN UGA3"/>
    <property type="match status" value="1"/>
</dbReference>
<keyword evidence="5" id="KW-0804">Transcription</keyword>
<evidence type="ECO:0000256" key="2">
    <source>
        <dbReference type="ARBA" id="ARBA00022833"/>
    </source>
</evidence>
<dbReference type="GO" id="GO:0005634">
    <property type="term" value="C:nucleus"/>
    <property type="evidence" value="ECO:0007669"/>
    <property type="project" value="UniProtKB-SubCell"/>
</dbReference>
<dbReference type="SUPFAM" id="SSF57701">
    <property type="entry name" value="Zn2/Cys6 DNA-binding domain"/>
    <property type="match status" value="1"/>
</dbReference>
<feature type="compositionally biased region" description="Polar residues" evidence="7">
    <location>
        <begin position="84"/>
        <end position="99"/>
    </location>
</feature>
<dbReference type="Pfam" id="PF00172">
    <property type="entry name" value="Zn_clus"/>
    <property type="match status" value="1"/>
</dbReference>
<organism evidence="9 10">
    <name type="scientific">Sporothrix schenckii (strain ATCC 58251 / de Perez 2211183)</name>
    <name type="common">Rose-picker's disease fungus</name>
    <dbReference type="NCBI Taxonomy" id="1391915"/>
    <lineage>
        <taxon>Eukaryota</taxon>
        <taxon>Fungi</taxon>
        <taxon>Dikarya</taxon>
        <taxon>Ascomycota</taxon>
        <taxon>Pezizomycotina</taxon>
        <taxon>Sordariomycetes</taxon>
        <taxon>Sordariomycetidae</taxon>
        <taxon>Ophiostomatales</taxon>
        <taxon>Ophiostomataceae</taxon>
        <taxon>Sporothrix</taxon>
    </lineage>
</organism>
<gene>
    <name evidence="9" type="ORF">HMPREF1624_03990</name>
</gene>
<evidence type="ECO:0000256" key="7">
    <source>
        <dbReference type="SAM" id="MobiDB-lite"/>
    </source>
</evidence>
<evidence type="ECO:0000256" key="6">
    <source>
        <dbReference type="ARBA" id="ARBA00023242"/>
    </source>
</evidence>
<dbReference type="Pfam" id="PF11951">
    <property type="entry name" value="Fungal_trans_2"/>
    <property type="match status" value="1"/>
</dbReference>
<dbReference type="eggNOG" id="ENOG502QQBG">
    <property type="taxonomic scope" value="Eukaryota"/>
</dbReference>
<dbReference type="CDD" id="cd00067">
    <property type="entry name" value="GAL4"/>
    <property type="match status" value="1"/>
</dbReference>
<dbReference type="Gene3D" id="4.10.240.10">
    <property type="entry name" value="Zn(2)-C6 fungal-type DNA-binding domain"/>
    <property type="match status" value="1"/>
</dbReference>
<dbReference type="InterPro" id="IPR001138">
    <property type="entry name" value="Zn2Cys6_DnaBD"/>
</dbReference>
<feature type="compositionally biased region" description="Basic residues" evidence="7">
    <location>
        <begin position="105"/>
        <end position="115"/>
    </location>
</feature>
<dbReference type="PROSITE" id="PS50048">
    <property type="entry name" value="ZN2_CY6_FUNGAL_2"/>
    <property type="match status" value="1"/>
</dbReference>
<evidence type="ECO:0000313" key="10">
    <source>
        <dbReference type="Proteomes" id="UP000018087"/>
    </source>
</evidence>
<evidence type="ECO:0000256" key="5">
    <source>
        <dbReference type="ARBA" id="ARBA00023163"/>
    </source>
</evidence>
<dbReference type="Proteomes" id="UP000018087">
    <property type="component" value="Unassembled WGS sequence"/>
</dbReference>
<dbReference type="InterPro" id="IPR036864">
    <property type="entry name" value="Zn2-C6_fun-type_DNA-bd_sf"/>
</dbReference>
<feature type="region of interest" description="Disordered" evidence="7">
    <location>
        <begin position="78"/>
        <end position="117"/>
    </location>
</feature>
<keyword evidence="10" id="KW-1185">Reference proteome</keyword>
<dbReference type="HOGENOM" id="CLU_009030_2_2_1"/>
<dbReference type="PROSITE" id="PS00463">
    <property type="entry name" value="ZN2_CY6_FUNGAL_1"/>
    <property type="match status" value="1"/>
</dbReference>
<feature type="region of interest" description="Disordered" evidence="7">
    <location>
        <begin position="424"/>
        <end position="445"/>
    </location>
</feature>
<dbReference type="SMART" id="SM00066">
    <property type="entry name" value="GAL4"/>
    <property type="match status" value="1"/>
</dbReference>
<protein>
    <recommendedName>
        <fullName evidence="8">Zn(2)-C6 fungal-type domain-containing protein</fullName>
    </recommendedName>
</protein>
<dbReference type="InterPro" id="IPR021858">
    <property type="entry name" value="Fun_TF"/>
</dbReference>
<dbReference type="AlphaFoldDB" id="U7PWD5"/>
<accession>U7PWD5</accession>
<feature type="domain" description="Zn(2)-C6 fungal-type" evidence="8">
    <location>
        <begin position="31"/>
        <end position="60"/>
    </location>
</feature>
<dbReference type="GO" id="GO:0045944">
    <property type="term" value="P:positive regulation of transcription by RNA polymerase II"/>
    <property type="evidence" value="ECO:0007669"/>
    <property type="project" value="TreeGrafter"/>
</dbReference>
<proteinExistence type="predicted"/>
<evidence type="ECO:0000256" key="3">
    <source>
        <dbReference type="ARBA" id="ARBA00023015"/>
    </source>
</evidence>
<dbReference type="PANTHER" id="PTHR37534:SF49">
    <property type="entry name" value="LYSINE BIOSYNTHESIS REGULATORY PROTEIN LYS14"/>
    <property type="match status" value="1"/>
</dbReference>
<feature type="region of interest" description="Disordered" evidence="7">
    <location>
        <begin position="1"/>
        <end position="20"/>
    </location>
</feature>
<evidence type="ECO:0000259" key="8">
    <source>
        <dbReference type="PROSITE" id="PS50048"/>
    </source>
</evidence>
<dbReference type="OrthoDB" id="3477330at2759"/>
<dbReference type="STRING" id="1391915.U7PWD5"/>
<dbReference type="GO" id="GO:0000976">
    <property type="term" value="F:transcription cis-regulatory region binding"/>
    <property type="evidence" value="ECO:0007669"/>
    <property type="project" value="TreeGrafter"/>
</dbReference>
<sequence>MANTRSSSSTATTTATTRAASSRLKSLTFTGCWTCRTRKVKCDERETNGCGVCEGAGLACAGYEVRLCWVTTGRDASQREKSYQRPSQRLRQQKSQNHAPSLPGPRRRGLLHRHTGPVLSDDDIMKALTTLDTMDGATRTETIGPFAIFQADGFKGSLEGKEEERLQDTDNLPKTASATEDITTMLDAALPAIDLDADPGKTHIDPSECVNPSSPIDNVVDTSPHLGLSMPLLRDSQTAHLLYHFTNHVAELLQPVHHPGNPWRTTYFSFALEGCPELWLAQTTASPTSFASQSLFHSLLSAAAFHLRNATDGSVGYHRLALQHRIKALQALNAATLHPTNQQLYLIHLTAMLSLVTVDTMAGEDSDFPVHLKACYQLKKPAGFLDQELVDGGGSANSQIYSICRFLTLLARTTSPVIVARPWATDEEKEGGKNSSGEPATATFNVPNFRDSERAVEYMYGITPALGNMLAKTCQMAEHLAYYQQMAQACPGVRILRTLQQACAALGDELAAWTVDDEPFRLIEDDENEAGQHTMREIARCQARAFHGAVLLYYYRTLQTYGLHDRRAAPVSVDVHSQVQIIWAQLTTAEDLKDAYYARFHGGLKRTAPMSWPAFIAACEAAPADRPLWVVWWERVNGYRIGNFARQWQIIQDVWQLQDLAGLQGHGRIGWREALARTGKLVLPI</sequence>
<dbReference type="GO" id="GO:0008270">
    <property type="term" value="F:zinc ion binding"/>
    <property type="evidence" value="ECO:0007669"/>
    <property type="project" value="InterPro"/>
</dbReference>
<comment type="subcellular location">
    <subcellularLocation>
        <location evidence="1">Nucleus</location>
    </subcellularLocation>
</comment>
<dbReference type="EMBL" id="KI440845">
    <property type="protein sequence ID" value="ERS98800.1"/>
    <property type="molecule type" value="Genomic_DNA"/>
</dbReference>
<keyword evidence="2" id="KW-0862">Zinc</keyword>
<keyword evidence="4" id="KW-0238">DNA-binding</keyword>
<keyword evidence="6" id="KW-0539">Nucleus</keyword>